<dbReference type="InterPro" id="IPR029058">
    <property type="entry name" value="AB_hydrolase_fold"/>
</dbReference>
<protein>
    <recommendedName>
        <fullName evidence="5">Alpha/beta hydrolase</fullName>
    </recommendedName>
</protein>
<name>A0ABT0AZD5_9SPHN</name>
<reference evidence="3" key="1">
    <citation type="submission" date="2022-03" db="EMBL/GenBank/DDBJ databases">
        <title>Identification of a novel bacterium isolated from mangrove sediments.</title>
        <authorList>
            <person name="Pan X."/>
        </authorList>
    </citation>
    <scope>NUCLEOTIDE SEQUENCE</scope>
    <source>
        <strain evidence="3">B2580</strain>
    </source>
</reference>
<dbReference type="EMBL" id="JALHLE010000007">
    <property type="protein sequence ID" value="MCJ2178150.1"/>
    <property type="molecule type" value="Genomic_DNA"/>
</dbReference>
<dbReference type="RefSeq" id="WP_243991925.1">
    <property type="nucleotide sequence ID" value="NZ_JALHLE010000007.1"/>
</dbReference>
<organism evidence="3 4">
    <name type="scientific">Novosphingobium album</name>
    <name type="common">ex Hu et al. 2023</name>
    <dbReference type="NCBI Taxonomy" id="2930093"/>
    <lineage>
        <taxon>Bacteria</taxon>
        <taxon>Pseudomonadati</taxon>
        <taxon>Pseudomonadota</taxon>
        <taxon>Alphaproteobacteria</taxon>
        <taxon>Sphingomonadales</taxon>
        <taxon>Sphingomonadaceae</taxon>
        <taxon>Novosphingobium</taxon>
    </lineage>
</organism>
<dbReference type="Proteomes" id="UP001162880">
    <property type="component" value="Unassembled WGS sequence"/>
</dbReference>
<comment type="similarity">
    <text evidence="1">Belongs to the peptidase S33 family.</text>
</comment>
<evidence type="ECO:0000313" key="3">
    <source>
        <dbReference type="EMBL" id="MCJ2178150.1"/>
    </source>
</evidence>
<dbReference type="PANTHER" id="PTHR21661:SF35">
    <property type="entry name" value="EPOXIDE HYDROLASE"/>
    <property type="match status" value="1"/>
</dbReference>
<proteinExistence type="inferred from homology"/>
<keyword evidence="4" id="KW-1185">Reference proteome</keyword>
<gene>
    <name evidence="3" type="ORF">MTR64_06220</name>
</gene>
<accession>A0ABT0AZD5</accession>
<evidence type="ECO:0000256" key="1">
    <source>
        <dbReference type="ARBA" id="ARBA00010088"/>
    </source>
</evidence>
<evidence type="ECO:0000256" key="2">
    <source>
        <dbReference type="ARBA" id="ARBA00022801"/>
    </source>
</evidence>
<evidence type="ECO:0008006" key="5">
    <source>
        <dbReference type="Google" id="ProtNLM"/>
    </source>
</evidence>
<keyword evidence="2" id="KW-0378">Hydrolase</keyword>
<evidence type="ECO:0000313" key="4">
    <source>
        <dbReference type="Proteomes" id="UP001162880"/>
    </source>
</evidence>
<dbReference type="Gene3D" id="3.40.50.1820">
    <property type="entry name" value="alpha/beta hydrolase"/>
    <property type="match status" value="1"/>
</dbReference>
<dbReference type="SUPFAM" id="SSF53474">
    <property type="entry name" value="alpha/beta-Hydrolases"/>
    <property type="match status" value="1"/>
</dbReference>
<sequence>MAWIGERLHGWSDPALPGNPGRSPEWICTVTSLYWLTGTAASSAMLYHDAVRDPAPERYVTVPTAVAHYAAEPVMIPRPWAQRHYNVVRWERHASGGHFPAIEVPDIFVEDLRAFACLLGLGARTG</sequence>
<dbReference type="PANTHER" id="PTHR21661">
    <property type="entry name" value="EPOXIDE HYDROLASE 1-RELATED"/>
    <property type="match status" value="1"/>
</dbReference>
<comment type="caution">
    <text evidence="3">The sequence shown here is derived from an EMBL/GenBank/DDBJ whole genome shotgun (WGS) entry which is preliminary data.</text>
</comment>